<dbReference type="InterPro" id="IPR016147">
    <property type="entry name" value="Pili_assmbl_chaperone_N"/>
</dbReference>
<dbReference type="STRING" id="1173022.Cri9333_1519"/>
<evidence type="ECO:0000259" key="1">
    <source>
        <dbReference type="Pfam" id="PF00345"/>
    </source>
</evidence>
<dbReference type="Pfam" id="PF00345">
    <property type="entry name" value="PapD_N"/>
    <property type="match status" value="1"/>
</dbReference>
<organism evidence="2 3">
    <name type="scientific">Crinalium epipsammum PCC 9333</name>
    <dbReference type="NCBI Taxonomy" id="1173022"/>
    <lineage>
        <taxon>Bacteria</taxon>
        <taxon>Bacillati</taxon>
        <taxon>Cyanobacteriota</taxon>
        <taxon>Cyanophyceae</taxon>
        <taxon>Gomontiellales</taxon>
        <taxon>Gomontiellaceae</taxon>
        <taxon>Crinalium</taxon>
    </lineage>
</organism>
<dbReference type="PATRIC" id="fig|1173022.3.peg.1641"/>
<protein>
    <recommendedName>
        <fullName evidence="1">Pili assembly chaperone N-terminal domain-containing protein</fullName>
    </recommendedName>
</protein>
<dbReference type="InterPro" id="IPR013783">
    <property type="entry name" value="Ig-like_fold"/>
</dbReference>
<dbReference type="EMBL" id="CP003620">
    <property type="protein sequence ID" value="AFZ12411.1"/>
    <property type="molecule type" value="Genomic_DNA"/>
</dbReference>
<dbReference type="GO" id="GO:0030288">
    <property type="term" value="C:outer membrane-bounded periplasmic space"/>
    <property type="evidence" value="ECO:0007669"/>
    <property type="project" value="InterPro"/>
</dbReference>
<evidence type="ECO:0000313" key="2">
    <source>
        <dbReference type="EMBL" id="AFZ12411.1"/>
    </source>
</evidence>
<feature type="domain" description="Pili assembly chaperone N-terminal" evidence="1">
    <location>
        <begin position="41"/>
        <end position="156"/>
    </location>
</feature>
<dbReference type="GO" id="GO:0071555">
    <property type="term" value="P:cell wall organization"/>
    <property type="evidence" value="ECO:0007669"/>
    <property type="project" value="InterPro"/>
</dbReference>
<dbReference type="Gene3D" id="2.60.40.10">
    <property type="entry name" value="Immunoglobulins"/>
    <property type="match status" value="1"/>
</dbReference>
<accession>K9VWP3</accession>
<dbReference type="KEGG" id="cep:Cri9333_1519"/>
<dbReference type="AlphaFoldDB" id="K9VWP3"/>
<proteinExistence type="predicted"/>
<dbReference type="PANTHER" id="PTHR30251:SF4">
    <property type="entry name" value="SLR1668 PROTEIN"/>
    <property type="match status" value="1"/>
</dbReference>
<reference evidence="2 3" key="1">
    <citation type="submission" date="2012-06" db="EMBL/GenBank/DDBJ databases">
        <title>Finished chromosome of genome of Crinalium epipsammum PCC 9333.</title>
        <authorList>
            <consortium name="US DOE Joint Genome Institute"/>
            <person name="Gugger M."/>
            <person name="Coursin T."/>
            <person name="Rippka R."/>
            <person name="Tandeau De Marsac N."/>
            <person name="Huntemann M."/>
            <person name="Wei C.-L."/>
            <person name="Han J."/>
            <person name="Detter J.C."/>
            <person name="Han C."/>
            <person name="Tapia R."/>
            <person name="Davenport K."/>
            <person name="Daligault H."/>
            <person name="Erkkila T."/>
            <person name="Gu W."/>
            <person name="Munk A.C.C."/>
            <person name="Teshima H."/>
            <person name="Xu Y."/>
            <person name="Chain P."/>
            <person name="Chen A."/>
            <person name="Krypides N."/>
            <person name="Mavromatis K."/>
            <person name="Markowitz V."/>
            <person name="Szeto E."/>
            <person name="Ivanova N."/>
            <person name="Mikhailova N."/>
            <person name="Ovchinnikova G."/>
            <person name="Pagani I."/>
            <person name="Pati A."/>
            <person name="Goodwin L."/>
            <person name="Peters L."/>
            <person name="Pitluck S."/>
            <person name="Woyke T."/>
            <person name="Kerfeld C."/>
        </authorList>
    </citation>
    <scope>NUCLEOTIDE SEQUENCE [LARGE SCALE GENOMIC DNA]</scope>
    <source>
        <strain evidence="2 3">PCC 9333</strain>
    </source>
</reference>
<dbReference type="eggNOG" id="COG3121">
    <property type="taxonomic scope" value="Bacteria"/>
</dbReference>
<dbReference type="PANTHER" id="PTHR30251">
    <property type="entry name" value="PILUS ASSEMBLY CHAPERONE"/>
    <property type="match status" value="1"/>
</dbReference>
<sequence length="252" mass="27566">MKLSLRQIFLSLFIFLLGINPAFAFKLLPISRTFAPSGAGATQSYQVLNDGKEKLAVTVSMSERQVDLTGKESYKEADDDFLVYPPQILLEPGQQQTVKVTWVGEAQPQKELAYRIVAEQVPVDLDKPQANVTKPVGQIKVLMRYLGSVYIRPANVKPDVVMETIEPQKGANGANELAFTLSNKGTAHAILKNLQLHLTAGATKVDLKPEQLKDISGTNILAGNKRRFVIPLPAGLPVGPVSATFDFEQPKD</sequence>
<dbReference type="RefSeq" id="WP_015202532.1">
    <property type="nucleotide sequence ID" value="NC_019753.1"/>
</dbReference>
<name>K9VWP3_9CYAN</name>
<keyword evidence="3" id="KW-1185">Reference proteome</keyword>
<dbReference type="OrthoDB" id="369595at2"/>
<dbReference type="SUPFAM" id="SSF49354">
    <property type="entry name" value="PapD-like"/>
    <property type="match status" value="1"/>
</dbReference>
<dbReference type="InterPro" id="IPR050643">
    <property type="entry name" value="Periplasmic_pilus_chap"/>
</dbReference>
<dbReference type="InterPro" id="IPR008962">
    <property type="entry name" value="PapD-like_sf"/>
</dbReference>
<evidence type="ECO:0000313" key="3">
    <source>
        <dbReference type="Proteomes" id="UP000010472"/>
    </source>
</evidence>
<gene>
    <name evidence="2" type="ORF">Cri9333_1519</name>
</gene>
<dbReference type="Proteomes" id="UP000010472">
    <property type="component" value="Chromosome"/>
</dbReference>
<dbReference type="HOGENOM" id="CLU_082344_0_0_3"/>